<evidence type="ECO:0000313" key="3">
    <source>
        <dbReference type="Proteomes" id="UP000199306"/>
    </source>
</evidence>
<keyword evidence="1" id="KW-1133">Transmembrane helix</keyword>
<dbReference type="InterPro" id="IPR046487">
    <property type="entry name" value="DUF6580"/>
</dbReference>
<keyword evidence="3" id="KW-1185">Reference proteome</keyword>
<gene>
    <name evidence="2" type="ORF">SAMN04515674_103349</name>
</gene>
<reference evidence="2 3" key="1">
    <citation type="submission" date="2016-10" db="EMBL/GenBank/DDBJ databases">
        <authorList>
            <person name="de Groot N.N."/>
        </authorList>
    </citation>
    <scope>NUCLEOTIDE SEQUENCE [LARGE SCALE GENOMIC DNA]</scope>
    <source>
        <strain evidence="3">E92,LMG 26720,CCM 7988</strain>
    </source>
</reference>
<dbReference type="Pfam" id="PF20221">
    <property type="entry name" value="DUF6580"/>
    <property type="match status" value="1"/>
</dbReference>
<name>A0A1I5QSP6_9BACT</name>
<dbReference type="OrthoDB" id="9806699at2"/>
<accession>A0A1I5QSP6</accession>
<feature type="transmembrane region" description="Helical" evidence="1">
    <location>
        <begin position="82"/>
        <end position="101"/>
    </location>
</feature>
<evidence type="ECO:0000313" key="2">
    <source>
        <dbReference type="EMBL" id="SFP49328.1"/>
    </source>
</evidence>
<protein>
    <submittedName>
        <fullName evidence="2">Uncharacterized protein</fullName>
    </submittedName>
</protein>
<feature type="transmembrane region" description="Helical" evidence="1">
    <location>
        <begin position="32"/>
        <end position="50"/>
    </location>
</feature>
<dbReference type="Proteomes" id="UP000199306">
    <property type="component" value="Unassembled WGS sequence"/>
</dbReference>
<organism evidence="2 3">
    <name type="scientific">Pseudarcicella hirudinis</name>
    <dbReference type="NCBI Taxonomy" id="1079859"/>
    <lineage>
        <taxon>Bacteria</taxon>
        <taxon>Pseudomonadati</taxon>
        <taxon>Bacteroidota</taxon>
        <taxon>Cytophagia</taxon>
        <taxon>Cytophagales</taxon>
        <taxon>Flectobacillaceae</taxon>
        <taxon>Pseudarcicella</taxon>
    </lineage>
</organism>
<proteinExistence type="predicted"/>
<feature type="transmembrane region" description="Helical" evidence="1">
    <location>
        <begin position="167"/>
        <end position="185"/>
    </location>
</feature>
<feature type="transmembrane region" description="Helical" evidence="1">
    <location>
        <begin position="57"/>
        <end position="76"/>
    </location>
</feature>
<dbReference type="RefSeq" id="WP_092015024.1">
    <property type="nucleotide sequence ID" value="NZ_FOXH01000003.1"/>
</dbReference>
<feature type="transmembrane region" description="Helical" evidence="1">
    <location>
        <begin position="113"/>
        <end position="134"/>
    </location>
</feature>
<sequence>MKQTLNPRFLTLMCFILAVALVRIGNSAQISPISNFSPIGAMGLFGGAYFTSRWKAFAFPVLTLLISDVVINEVVFQGKYGILYSGWWWIYGIFLLIVLYGKVLLQKISVKNVILASLIAAISHWILADFSVWIGGGTDLRTNLPLSRDWAGLQQCLIQGFPFMKNFLAGTLVYSAIMFGAFELLKARYPKMDLA</sequence>
<keyword evidence="1" id="KW-0812">Transmembrane</keyword>
<feature type="transmembrane region" description="Helical" evidence="1">
    <location>
        <begin position="9"/>
        <end position="26"/>
    </location>
</feature>
<dbReference type="EMBL" id="FOXH01000003">
    <property type="protein sequence ID" value="SFP49328.1"/>
    <property type="molecule type" value="Genomic_DNA"/>
</dbReference>
<dbReference type="STRING" id="1079859.SAMN04515674_103349"/>
<dbReference type="AlphaFoldDB" id="A0A1I5QSP6"/>
<keyword evidence="1" id="KW-0472">Membrane</keyword>
<evidence type="ECO:0000256" key="1">
    <source>
        <dbReference type="SAM" id="Phobius"/>
    </source>
</evidence>